<dbReference type="Gene3D" id="1.10.357.10">
    <property type="entry name" value="Tetracycline Repressor, domain 2"/>
    <property type="match status" value="1"/>
</dbReference>
<gene>
    <name evidence="4" type="ORF">FB554_0397</name>
</gene>
<keyword evidence="1 2" id="KW-0238">DNA-binding</keyword>
<dbReference type="InterPro" id="IPR050109">
    <property type="entry name" value="HTH-type_TetR-like_transc_reg"/>
</dbReference>
<dbReference type="PRINTS" id="PR00455">
    <property type="entry name" value="HTHTETR"/>
</dbReference>
<dbReference type="AlphaFoldDB" id="A0A542X958"/>
<feature type="DNA-binding region" description="H-T-H motif" evidence="2">
    <location>
        <begin position="58"/>
        <end position="77"/>
    </location>
</feature>
<dbReference type="GO" id="GO:0003700">
    <property type="term" value="F:DNA-binding transcription factor activity"/>
    <property type="evidence" value="ECO:0007669"/>
    <property type="project" value="TreeGrafter"/>
</dbReference>
<keyword evidence="5" id="KW-1185">Reference proteome</keyword>
<accession>A0A542X958</accession>
<proteinExistence type="predicted"/>
<dbReference type="Proteomes" id="UP000318336">
    <property type="component" value="Unassembled WGS sequence"/>
</dbReference>
<evidence type="ECO:0000259" key="3">
    <source>
        <dbReference type="PROSITE" id="PS50977"/>
    </source>
</evidence>
<dbReference type="SUPFAM" id="SSF46689">
    <property type="entry name" value="Homeodomain-like"/>
    <property type="match status" value="1"/>
</dbReference>
<evidence type="ECO:0000313" key="5">
    <source>
        <dbReference type="Proteomes" id="UP000318336"/>
    </source>
</evidence>
<dbReference type="EMBL" id="VFOK01000001">
    <property type="protein sequence ID" value="TQL32276.1"/>
    <property type="molecule type" value="Genomic_DNA"/>
</dbReference>
<evidence type="ECO:0000256" key="1">
    <source>
        <dbReference type="ARBA" id="ARBA00023125"/>
    </source>
</evidence>
<dbReference type="PANTHER" id="PTHR30055">
    <property type="entry name" value="HTH-TYPE TRANSCRIPTIONAL REGULATOR RUTR"/>
    <property type="match status" value="1"/>
</dbReference>
<sequence>MQRGGAETLCGSALPLVDSPLVAAAGGREVRQDAARNAAKILDAATRLVDRDGVEAVTMDAVAEAAGVGKGTVFRRYGSRAGLMGALLDHTELQFQRAMLTGPPPLGPGAPPRERLLAFGAARLELVLRHRSVLLARGDAPHGARGAYDLACTHVRHLLREAGVQGDLELLAEQLVSLVEPGWVHRQVGPAGRSRERTLAAWEDLVRRVLDAPAATAPAASGARS</sequence>
<feature type="domain" description="HTH tetR-type" evidence="3">
    <location>
        <begin position="35"/>
        <end position="95"/>
    </location>
</feature>
<dbReference type="RefSeq" id="WP_142004400.1">
    <property type="nucleotide sequence ID" value="NZ_CAJTBP010000001.1"/>
</dbReference>
<name>A0A542X958_9MICO</name>
<comment type="caution">
    <text evidence="4">The sequence shown here is derived from an EMBL/GenBank/DDBJ whole genome shotgun (WGS) entry which is preliminary data.</text>
</comment>
<dbReference type="PANTHER" id="PTHR30055:SF209">
    <property type="entry name" value="POSSIBLE TRANSCRIPTIONAL REGULATORY PROTEIN (PROBABLY TETR-FAMILY)"/>
    <property type="match status" value="1"/>
</dbReference>
<dbReference type="InterPro" id="IPR001647">
    <property type="entry name" value="HTH_TetR"/>
</dbReference>
<evidence type="ECO:0000313" key="4">
    <source>
        <dbReference type="EMBL" id="TQL32276.1"/>
    </source>
</evidence>
<dbReference type="PROSITE" id="PS50977">
    <property type="entry name" value="HTH_TETR_2"/>
    <property type="match status" value="1"/>
</dbReference>
<organism evidence="4 5">
    <name type="scientific">Barrientosiimonas humi</name>
    <dbReference type="NCBI Taxonomy" id="999931"/>
    <lineage>
        <taxon>Bacteria</taxon>
        <taxon>Bacillati</taxon>
        <taxon>Actinomycetota</taxon>
        <taxon>Actinomycetes</taxon>
        <taxon>Micrococcales</taxon>
        <taxon>Dermacoccaceae</taxon>
        <taxon>Barrientosiimonas</taxon>
    </lineage>
</organism>
<dbReference type="OrthoDB" id="4542210at2"/>
<protein>
    <submittedName>
        <fullName evidence="4">TetR family transcriptional regulator</fullName>
    </submittedName>
</protein>
<dbReference type="InterPro" id="IPR009057">
    <property type="entry name" value="Homeodomain-like_sf"/>
</dbReference>
<dbReference type="GO" id="GO:0000976">
    <property type="term" value="F:transcription cis-regulatory region binding"/>
    <property type="evidence" value="ECO:0007669"/>
    <property type="project" value="TreeGrafter"/>
</dbReference>
<dbReference type="Pfam" id="PF00440">
    <property type="entry name" value="TetR_N"/>
    <property type="match status" value="1"/>
</dbReference>
<evidence type="ECO:0000256" key="2">
    <source>
        <dbReference type="PROSITE-ProRule" id="PRU00335"/>
    </source>
</evidence>
<reference evidence="4 5" key="1">
    <citation type="submission" date="2019-06" db="EMBL/GenBank/DDBJ databases">
        <title>Sequencing the genomes of 1000 actinobacteria strains.</title>
        <authorList>
            <person name="Klenk H.-P."/>
        </authorList>
    </citation>
    <scope>NUCLEOTIDE SEQUENCE [LARGE SCALE GENOMIC DNA]</scope>
    <source>
        <strain evidence="4 5">DSM 24617</strain>
    </source>
</reference>